<dbReference type="InterPro" id="IPR045455">
    <property type="entry name" value="NrS-1_pol-like_helicase"/>
</dbReference>
<dbReference type="SMART" id="SM00885">
    <property type="entry name" value="D5_N"/>
    <property type="match status" value="1"/>
</dbReference>
<dbReference type="Pfam" id="PF13155">
    <property type="entry name" value="Toprim_2"/>
    <property type="match status" value="1"/>
</dbReference>
<dbReference type="SMART" id="SM00493">
    <property type="entry name" value="TOPRIM"/>
    <property type="match status" value="1"/>
</dbReference>
<dbReference type="EMBL" id="JBHFGU010000004">
    <property type="protein sequence ID" value="MFB2620912.1"/>
    <property type="molecule type" value="Genomic_DNA"/>
</dbReference>
<evidence type="ECO:0000256" key="4">
    <source>
        <dbReference type="ARBA" id="ARBA00022840"/>
    </source>
</evidence>
<dbReference type="Pfam" id="PF03288">
    <property type="entry name" value="Pox_D5"/>
    <property type="match status" value="1"/>
</dbReference>
<sequence>MHTPNIYATQNQAATSKRIDFAEVKSQFFLPEVISAALGTSYKSCGIDLYQLDPDECPFCGHKGCFKLHCEESEDEHYFCYSCRVRGDIFNFLVHFDQAKHSRDAAIKLINGELDGVTILPAPRANRAIVEVERIELTAEQFARRQALYLAAWEYYVEPMFEDRSTPLQSLMDKRKLSQNILIEYDVGYSRGALWRYLIEREFTLEEMYASGLVKESPQSPYDFFPKGVYIFPHYDETGAICRFTFKDPEKKLVYQLSKLFWLNNIQFYGQHTMNHQGVVAIVEGEFDLLALVDHGWPGPVLASNGQISQTQLEWIKEKLQDRAVFTFFDSDAAGDKYREKLAQLGLSTLVHITLPEGKGKDIDEYFRQEDAQSIEVLIEQYGVVVSDTSIETSSEPEQDKSSASHQQANEPDQLNSFYCDVFDENTLNDVGNADRLAGVADGKLVYVPELNCLYVFDEQCWRPIGDKELALARCIGEGIIAQANRMLEDPATLKDKTKRQQADKLLAFGRQSLNRKKLADMLEIFKSSNLISAKAFDADKMLMGINNGVLDLATGKLLAANKEMYISRYSDINYKPDVNCPRWLQFIDEITCGDVEYAKFLQRMVGYILTGRTDEQVLFFLYGHGCNGKSTFMNIIQRLMGSYYHQISSDVLLQSNNSGKGPNPSLAKLNGSRLVVANELPEGSRMDENLVKSMTGNDVIVARQLYAKVELEYIPMFKLIMVGNHKPVIRDTSPGMWRRMILLPFNASFSQQQMDPQLMDKLYAELSGILNWALEGVQMWLKDGIKASIPNSIKSGIAEYRHESDLLAMFLEECTSKGDFVYTDELYDAFRKWAERDGDWKMTRNIMTKRLVEKGFEKGRHNSKAMIKGIKLKSAFDDIPEQIPQASMGMRHATPTNPNSEYSV</sequence>
<evidence type="ECO:0000259" key="6">
    <source>
        <dbReference type="PROSITE" id="PS50880"/>
    </source>
</evidence>
<dbReference type="InterPro" id="IPR006500">
    <property type="entry name" value="Helicase_put_C_phage/plasmid"/>
</dbReference>
<dbReference type="NCBIfam" id="TIGR01613">
    <property type="entry name" value="primase_Cterm"/>
    <property type="match status" value="1"/>
</dbReference>
<evidence type="ECO:0000259" key="7">
    <source>
        <dbReference type="PROSITE" id="PS51206"/>
    </source>
</evidence>
<reference evidence="8 9" key="1">
    <citation type="submission" date="2024-09" db="EMBL/GenBank/DDBJ databases">
        <authorList>
            <person name="Zhang Y."/>
        </authorList>
    </citation>
    <scope>NUCLEOTIDE SEQUENCE [LARGE SCALE GENOMIC DNA]</scope>
    <source>
        <strain evidence="8 9">ZJ318</strain>
    </source>
</reference>
<keyword evidence="3" id="KW-0347">Helicase</keyword>
<dbReference type="InterPro" id="IPR006171">
    <property type="entry name" value="TOPRIM_dom"/>
</dbReference>
<keyword evidence="2" id="KW-0378">Hydrolase</keyword>
<dbReference type="InterPro" id="IPR027417">
    <property type="entry name" value="P-loop_NTPase"/>
</dbReference>
<dbReference type="Gene3D" id="3.90.980.10">
    <property type="entry name" value="DNA primase, catalytic core, N-terminal domain"/>
    <property type="match status" value="1"/>
</dbReference>
<dbReference type="InterPro" id="IPR037068">
    <property type="entry name" value="DNA_primase_core_N_sf"/>
</dbReference>
<dbReference type="Proteomes" id="UP001576708">
    <property type="component" value="Unassembled WGS sequence"/>
</dbReference>
<dbReference type="PANTHER" id="PTHR35372">
    <property type="entry name" value="ATP BINDING PROTEIN-RELATED"/>
    <property type="match status" value="1"/>
</dbReference>
<evidence type="ECO:0000313" key="9">
    <source>
        <dbReference type="Proteomes" id="UP001576708"/>
    </source>
</evidence>
<dbReference type="Gene3D" id="3.40.1360.10">
    <property type="match status" value="1"/>
</dbReference>
<feature type="domain" description="SF3 helicase" evidence="7">
    <location>
        <begin position="597"/>
        <end position="759"/>
    </location>
</feature>
<evidence type="ECO:0000256" key="3">
    <source>
        <dbReference type="ARBA" id="ARBA00022806"/>
    </source>
</evidence>
<dbReference type="InterPro" id="IPR051620">
    <property type="entry name" value="ORF904-like_C"/>
</dbReference>
<dbReference type="InterPro" id="IPR004968">
    <property type="entry name" value="DNA_primase/NTPase_C"/>
</dbReference>
<evidence type="ECO:0000256" key="2">
    <source>
        <dbReference type="ARBA" id="ARBA00022801"/>
    </source>
</evidence>
<dbReference type="CDD" id="cd01029">
    <property type="entry name" value="TOPRIM_primases"/>
    <property type="match status" value="1"/>
</dbReference>
<name>A0ABV4VL07_9GAMM</name>
<organism evidence="8 9">
    <name type="scientific">Shewanella mangrovisoli</name>
    <dbReference type="NCBI Taxonomy" id="2864211"/>
    <lineage>
        <taxon>Bacteria</taxon>
        <taxon>Pseudomonadati</taxon>
        <taxon>Pseudomonadota</taxon>
        <taxon>Gammaproteobacteria</taxon>
        <taxon>Alteromonadales</taxon>
        <taxon>Shewanellaceae</taxon>
        <taxon>Shewanella</taxon>
    </lineage>
</organism>
<dbReference type="Pfam" id="PF08706">
    <property type="entry name" value="D5_N"/>
    <property type="match status" value="1"/>
</dbReference>
<dbReference type="PROSITE" id="PS50880">
    <property type="entry name" value="TOPRIM"/>
    <property type="match status" value="1"/>
</dbReference>
<accession>A0ABV4VL07</accession>
<comment type="caution">
    <text evidence="8">The sequence shown here is derived from an EMBL/GenBank/DDBJ whole genome shotgun (WGS) entry which is preliminary data.</text>
</comment>
<dbReference type="PANTHER" id="PTHR35372:SF2">
    <property type="entry name" value="SF3 HELICASE DOMAIN-CONTAINING PROTEIN"/>
    <property type="match status" value="1"/>
</dbReference>
<keyword evidence="4" id="KW-0067">ATP-binding</keyword>
<dbReference type="InterPro" id="IPR014015">
    <property type="entry name" value="Helicase_SF3_DNA-vir"/>
</dbReference>
<evidence type="ECO:0000256" key="1">
    <source>
        <dbReference type="ARBA" id="ARBA00022741"/>
    </source>
</evidence>
<dbReference type="Pfam" id="PF19263">
    <property type="entry name" value="DUF5906"/>
    <property type="match status" value="1"/>
</dbReference>
<keyword evidence="1" id="KW-0547">Nucleotide-binding</keyword>
<feature type="domain" description="Toprim" evidence="6">
    <location>
        <begin position="278"/>
        <end position="362"/>
    </location>
</feature>
<protein>
    <submittedName>
        <fullName evidence="8">Phage/plasmid primase, P4 family</fullName>
    </submittedName>
</protein>
<dbReference type="InterPro" id="IPR034154">
    <property type="entry name" value="TOPRIM_DnaG/twinkle"/>
</dbReference>
<dbReference type="InterPro" id="IPR014818">
    <property type="entry name" value="Phage/plasmid_primase_P4_C"/>
</dbReference>
<dbReference type="SUPFAM" id="SSF56731">
    <property type="entry name" value="DNA primase core"/>
    <property type="match status" value="1"/>
</dbReference>
<dbReference type="SUPFAM" id="SSF57783">
    <property type="entry name" value="Zinc beta-ribbon"/>
    <property type="match status" value="1"/>
</dbReference>
<dbReference type="Gene3D" id="3.40.50.300">
    <property type="entry name" value="P-loop containing nucleotide triphosphate hydrolases"/>
    <property type="match status" value="1"/>
</dbReference>
<proteinExistence type="predicted"/>
<evidence type="ECO:0000313" key="8">
    <source>
        <dbReference type="EMBL" id="MFB2620912.1"/>
    </source>
</evidence>
<dbReference type="RefSeq" id="WP_342202065.1">
    <property type="nucleotide sequence ID" value="NZ_JBCATE010000004.1"/>
</dbReference>
<keyword evidence="9" id="KW-1185">Reference proteome</keyword>
<feature type="region of interest" description="Disordered" evidence="5">
    <location>
        <begin position="390"/>
        <end position="410"/>
    </location>
</feature>
<evidence type="ECO:0000256" key="5">
    <source>
        <dbReference type="SAM" id="MobiDB-lite"/>
    </source>
</evidence>
<dbReference type="SUPFAM" id="SSF52540">
    <property type="entry name" value="P-loop containing nucleoside triphosphate hydrolases"/>
    <property type="match status" value="1"/>
</dbReference>
<gene>
    <name evidence="8" type="ORF">ACE02W_13935</name>
</gene>
<dbReference type="PROSITE" id="PS51206">
    <property type="entry name" value="SF3_HELICASE_1"/>
    <property type="match status" value="1"/>
</dbReference>